<keyword evidence="2" id="KW-0677">Repeat</keyword>
<keyword evidence="7" id="KW-1185">Reference proteome</keyword>
<organism evidence="6 7">
    <name type="scientific">Anaeromyces robustus</name>
    <dbReference type="NCBI Taxonomy" id="1754192"/>
    <lineage>
        <taxon>Eukaryota</taxon>
        <taxon>Fungi</taxon>
        <taxon>Fungi incertae sedis</taxon>
        <taxon>Chytridiomycota</taxon>
        <taxon>Chytridiomycota incertae sedis</taxon>
        <taxon>Neocallimastigomycetes</taxon>
        <taxon>Neocallimastigales</taxon>
        <taxon>Neocallimastigaceae</taxon>
        <taxon>Anaeromyces</taxon>
    </lineage>
</organism>
<comment type="caution">
    <text evidence="6">The sequence shown here is derived from an EMBL/GenBank/DDBJ whole genome shotgun (WGS) entry which is preliminary data.</text>
</comment>
<dbReference type="Proteomes" id="UP000193944">
    <property type="component" value="Unassembled WGS sequence"/>
</dbReference>
<dbReference type="GO" id="GO:0016787">
    <property type="term" value="F:hydrolase activity"/>
    <property type="evidence" value="ECO:0007669"/>
    <property type="project" value="UniProtKB-KW"/>
</dbReference>
<protein>
    <recommendedName>
        <fullName evidence="5">CBM10 domain-containing protein</fullName>
    </recommendedName>
</protein>
<evidence type="ECO:0000256" key="4">
    <source>
        <dbReference type="SAM" id="SignalP"/>
    </source>
</evidence>
<dbReference type="AlphaFoldDB" id="A0A1Y1VZW4"/>
<feature type="domain" description="CBM10" evidence="5">
    <location>
        <begin position="24"/>
        <end position="62"/>
    </location>
</feature>
<keyword evidence="3" id="KW-0378">Hydrolase</keyword>
<evidence type="ECO:0000313" key="7">
    <source>
        <dbReference type="Proteomes" id="UP000193944"/>
    </source>
</evidence>
<feature type="chain" id="PRO_5012914689" description="CBM10 domain-containing protein" evidence="4">
    <location>
        <begin position="21"/>
        <end position="309"/>
    </location>
</feature>
<reference evidence="6 7" key="2">
    <citation type="submission" date="2016-08" db="EMBL/GenBank/DDBJ databases">
        <title>Pervasive Adenine N6-methylation of Active Genes in Fungi.</title>
        <authorList>
            <consortium name="DOE Joint Genome Institute"/>
            <person name="Mondo S.J."/>
            <person name="Dannebaum R.O."/>
            <person name="Kuo R.C."/>
            <person name="Labutti K."/>
            <person name="Haridas S."/>
            <person name="Kuo A."/>
            <person name="Salamov A."/>
            <person name="Ahrendt S.R."/>
            <person name="Lipzen A."/>
            <person name="Sullivan W."/>
            <person name="Andreopoulos W.B."/>
            <person name="Clum A."/>
            <person name="Lindquist E."/>
            <person name="Daum C."/>
            <person name="Ramamoorthy G.K."/>
            <person name="Gryganskyi A."/>
            <person name="Culley D."/>
            <person name="Magnuson J.K."/>
            <person name="James T.Y."/>
            <person name="O'Malley M.A."/>
            <person name="Stajich J.E."/>
            <person name="Spatafora J.W."/>
            <person name="Visel A."/>
            <person name="Grigoriev I.V."/>
        </authorList>
    </citation>
    <scope>NUCLEOTIDE SEQUENCE [LARGE SCALE GENOMIC DNA]</scope>
    <source>
        <strain evidence="6 7">S4</strain>
    </source>
</reference>
<dbReference type="Pfam" id="PF02013">
    <property type="entry name" value="CBM_10"/>
    <property type="match status" value="3"/>
</dbReference>
<proteinExistence type="predicted"/>
<dbReference type="InterPro" id="IPR009034">
    <property type="entry name" value="Dockerin_dom_fun_sf"/>
</dbReference>
<dbReference type="InterPro" id="IPR002883">
    <property type="entry name" value="CBM10/Dockerin_dom"/>
</dbReference>
<accession>A0A1Y1VZW4</accession>
<evidence type="ECO:0000256" key="1">
    <source>
        <dbReference type="ARBA" id="ARBA00022729"/>
    </source>
</evidence>
<dbReference type="EMBL" id="MCFG01000445">
    <property type="protein sequence ID" value="ORX66394.1"/>
    <property type="molecule type" value="Genomic_DNA"/>
</dbReference>
<dbReference type="PROSITE" id="PS51763">
    <property type="entry name" value="CBM10"/>
    <property type="match status" value="3"/>
</dbReference>
<feature type="signal peptide" evidence="4">
    <location>
        <begin position="1"/>
        <end position="20"/>
    </location>
</feature>
<name>A0A1Y1VZW4_9FUNG</name>
<dbReference type="OrthoDB" id="10410927at2759"/>
<evidence type="ECO:0000259" key="5">
    <source>
        <dbReference type="PROSITE" id="PS51763"/>
    </source>
</evidence>
<evidence type="ECO:0000256" key="2">
    <source>
        <dbReference type="ARBA" id="ARBA00022737"/>
    </source>
</evidence>
<keyword evidence="1 4" id="KW-0732">Signal</keyword>
<dbReference type="SUPFAM" id="SSF64571">
    <property type="entry name" value="Cellulose docking domain, dockering"/>
    <property type="match status" value="3"/>
</dbReference>
<gene>
    <name evidence="6" type="ORF">BCR32DRAFT_330287</name>
</gene>
<feature type="domain" description="CBM10" evidence="5">
    <location>
        <begin position="125"/>
        <end position="163"/>
    </location>
</feature>
<evidence type="ECO:0000256" key="3">
    <source>
        <dbReference type="ARBA" id="ARBA00022801"/>
    </source>
</evidence>
<sequence length="309" mass="35333">MKSYKILILTASLVISNVSACIPDCWAEKLGYPCCKGNEPKVEFTDEYGDWSTEDGQKCGILVWDHNLRCAPTIPEEPQEPKYEECTICRSIISVDENNTIWSKEGSTKCIINLDNPICKKEIKNTNWSFLLGYDTCKEQHEYIYKDNEGLWSIEGGKWCGIQYCQNCMDVESIDKYGNLWSTDEINGNKCIINNLNASCIFSLKTSCRSALNGYMCCKNTDKVVYRDDFGSWGIENGQWCGFNEKYPCSWYKEKGYKCCTEIYNDKELYENLTPSYVTEQAELNNEGIFVEINGEVCGLIDNIFMSAD</sequence>
<reference evidence="6 7" key="1">
    <citation type="submission" date="2016-08" db="EMBL/GenBank/DDBJ databases">
        <title>A Parts List for Fungal Cellulosomes Revealed by Comparative Genomics.</title>
        <authorList>
            <consortium name="DOE Joint Genome Institute"/>
            <person name="Haitjema C.H."/>
            <person name="Gilmore S.P."/>
            <person name="Henske J.K."/>
            <person name="Solomon K.V."/>
            <person name="De Groot R."/>
            <person name="Kuo A."/>
            <person name="Mondo S.J."/>
            <person name="Salamov A.A."/>
            <person name="Labutti K."/>
            <person name="Zhao Z."/>
            <person name="Chiniquy J."/>
            <person name="Barry K."/>
            <person name="Brewer H.M."/>
            <person name="Purvine S.O."/>
            <person name="Wright A.T."/>
            <person name="Boxma B."/>
            <person name="Van Alen T."/>
            <person name="Hackstein J.H."/>
            <person name="Baker S.E."/>
            <person name="Grigoriev I.V."/>
            <person name="O'Malley M.A."/>
        </authorList>
    </citation>
    <scope>NUCLEOTIDE SEQUENCE [LARGE SCALE GENOMIC DNA]</scope>
    <source>
        <strain evidence="6 7">S4</strain>
    </source>
</reference>
<dbReference type="Gene3D" id="3.90.1220.10">
    <property type="entry name" value="Cellulose docking domain, dockering"/>
    <property type="match status" value="3"/>
</dbReference>
<evidence type="ECO:0000313" key="6">
    <source>
        <dbReference type="EMBL" id="ORX66394.1"/>
    </source>
</evidence>
<feature type="domain" description="CBM10" evidence="5">
    <location>
        <begin position="207"/>
        <end position="244"/>
    </location>
</feature>